<sequence>MSDPLSDRQTADCTTTTSFSDHGVDDGADLITATYYRLLDAGYREFEPGAEFFAAIETAFVRTYLDRVDDAGRVPDHVAAAIDDARERTCEEFAGRPEADLRTEVLPAFYQQVAGFHCSYRG</sequence>
<dbReference type="EMBL" id="JACKXD010000006">
    <property type="protein sequence ID" value="MBB6647637.1"/>
    <property type="molecule type" value="Genomic_DNA"/>
</dbReference>
<keyword evidence="2" id="KW-1185">Reference proteome</keyword>
<gene>
    <name evidence="1" type="ORF">H5V44_15325</name>
</gene>
<evidence type="ECO:0000313" key="1">
    <source>
        <dbReference type="EMBL" id="MBB6647637.1"/>
    </source>
</evidence>
<accession>A0A7J9SNF2</accession>
<dbReference type="RefSeq" id="WP_185194009.1">
    <property type="nucleotide sequence ID" value="NZ_JACKXD010000006.1"/>
</dbReference>
<name>A0A7J9SNF2_9EURY</name>
<organism evidence="1 2">
    <name type="scientific">Halobellus ruber</name>
    <dbReference type="NCBI Taxonomy" id="2761102"/>
    <lineage>
        <taxon>Archaea</taxon>
        <taxon>Methanobacteriati</taxon>
        <taxon>Methanobacteriota</taxon>
        <taxon>Stenosarchaea group</taxon>
        <taxon>Halobacteria</taxon>
        <taxon>Halobacteriales</taxon>
        <taxon>Haloferacaceae</taxon>
        <taxon>Halobellus</taxon>
    </lineage>
</organism>
<evidence type="ECO:0000313" key="2">
    <source>
        <dbReference type="Proteomes" id="UP000546257"/>
    </source>
</evidence>
<reference evidence="1 2" key="1">
    <citation type="submission" date="2020-08" db="EMBL/GenBank/DDBJ databases">
        <authorList>
            <person name="Seo M.-J."/>
        </authorList>
    </citation>
    <scope>NUCLEOTIDE SEQUENCE [LARGE SCALE GENOMIC DNA]</scope>
    <source>
        <strain evidence="1 2">MBLA0160</strain>
    </source>
</reference>
<comment type="caution">
    <text evidence="1">The sequence shown here is derived from an EMBL/GenBank/DDBJ whole genome shotgun (WGS) entry which is preliminary data.</text>
</comment>
<protein>
    <submittedName>
        <fullName evidence="1">Uncharacterized protein</fullName>
    </submittedName>
</protein>
<dbReference type="AlphaFoldDB" id="A0A7J9SNF2"/>
<dbReference type="Proteomes" id="UP000546257">
    <property type="component" value="Unassembled WGS sequence"/>
</dbReference>
<proteinExistence type="predicted"/>